<evidence type="ECO:0000313" key="1">
    <source>
        <dbReference type="EMBL" id="GBP77280.1"/>
    </source>
</evidence>
<name>A0A4C1YQ59_EUMVA</name>
<evidence type="ECO:0000313" key="2">
    <source>
        <dbReference type="Proteomes" id="UP000299102"/>
    </source>
</evidence>
<accession>A0A4C1YQ59</accession>
<comment type="caution">
    <text evidence="1">The sequence shown here is derived from an EMBL/GenBank/DDBJ whole genome shotgun (WGS) entry which is preliminary data.</text>
</comment>
<keyword evidence="2" id="KW-1185">Reference proteome</keyword>
<sequence>MEPTSLAKQVEVSGHRTLNEPSTLVHCEWRVSYDGRQQCGGDDPDIATPLITSAGQRAPPRYTLTWRKRSGLHSYIKRKREAGICCVSGVLASRDSADCVRRGLGRPRGPPQRDTSRILCRASPVRLGRNFYTILLESVWNAIRSQRRSRPFTTPCRLSLVQKAAARRGGGYVVPLSLATDRNKFYGGEIIGFARHRRR</sequence>
<gene>
    <name evidence="1" type="ORF">EVAR_50731_1</name>
</gene>
<organism evidence="1 2">
    <name type="scientific">Eumeta variegata</name>
    <name type="common">Bagworm moth</name>
    <name type="synonym">Eumeta japonica</name>
    <dbReference type="NCBI Taxonomy" id="151549"/>
    <lineage>
        <taxon>Eukaryota</taxon>
        <taxon>Metazoa</taxon>
        <taxon>Ecdysozoa</taxon>
        <taxon>Arthropoda</taxon>
        <taxon>Hexapoda</taxon>
        <taxon>Insecta</taxon>
        <taxon>Pterygota</taxon>
        <taxon>Neoptera</taxon>
        <taxon>Endopterygota</taxon>
        <taxon>Lepidoptera</taxon>
        <taxon>Glossata</taxon>
        <taxon>Ditrysia</taxon>
        <taxon>Tineoidea</taxon>
        <taxon>Psychidae</taxon>
        <taxon>Oiketicinae</taxon>
        <taxon>Eumeta</taxon>
    </lineage>
</organism>
<reference evidence="1 2" key="1">
    <citation type="journal article" date="2019" name="Commun. Biol.">
        <title>The bagworm genome reveals a unique fibroin gene that provides high tensile strength.</title>
        <authorList>
            <person name="Kono N."/>
            <person name="Nakamura H."/>
            <person name="Ohtoshi R."/>
            <person name="Tomita M."/>
            <person name="Numata K."/>
            <person name="Arakawa K."/>
        </authorList>
    </citation>
    <scope>NUCLEOTIDE SEQUENCE [LARGE SCALE GENOMIC DNA]</scope>
</reference>
<dbReference type="EMBL" id="BGZK01001324">
    <property type="protein sequence ID" value="GBP77280.1"/>
    <property type="molecule type" value="Genomic_DNA"/>
</dbReference>
<proteinExistence type="predicted"/>
<dbReference type="Proteomes" id="UP000299102">
    <property type="component" value="Unassembled WGS sequence"/>
</dbReference>
<protein>
    <submittedName>
        <fullName evidence="1">Uncharacterized protein</fullName>
    </submittedName>
</protein>
<dbReference type="AlphaFoldDB" id="A0A4C1YQ59"/>